<evidence type="ECO:0000313" key="16">
    <source>
        <dbReference type="EMBL" id="LAC25902.1"/>
    </source>
</evidence>
<dbReference type="Pfam" id="PF00018">
    <property type="entry name" value="SH3_1"/>
    <property type="match status" value="2"/>
</dbReference>
<dbReference type="CDD" id="cd00160">
    <property type="entry name" value="RhoGEF"/>
    <property type="match status" value="1"/>
</dbReference>
<keyword evidence="2 10" id="KW-0728">SH3 domain</keyword>
<dbReference type="InterPro" id="IPR000219">
    <property type="entry name" value="DH_dom"/>
</dbReference>
<dbReference type="InterPro" id="IPR001452">
    <property type="entry name" value="SH3_domain"/>
</dbReference>
<evidence type="ECO:0000256" key="9">
    <source>
        <dbReference type="PROSITE-ProRule" id="PRU00091"/>
    </source>
</evidence>
<dbReference type="GO" id="GO:0008270">
    <property type="term" value="F:zinc ion binding"/>
    <property type="evidence" value="ECO:0007669"/>
    <property type="project" value="UniProtKB-KW"/>
</dbReference>
<dbReference type="PRINTS" id="PR00452">
    <property type="entry name" value="SH3DOMAIN"/>
</dbReference>
<evidence type="ECO:0000259" key="14">
    <source>
        <dbReference type="PROSITE" id="PS50010"/>
    </source>
</evidence>
<dbReference type="FunFam" id="2.30.30.40:FF:000072">
    <property type="entry name" value="Unconventional Myosin IB"/>
    <property type="match status" value="1"/>
</dbReference>
<dbReference type="GO" id="GO:0035556">
    <property type="term" value="P:intracellular signal transduction"/>
    <property type="evidence" value="ECO:0007669"/>
    <property type="project" value="InterPro"/>
</dbReference>
<evidence type="ECO:0000256" key="2">
    <source>
        <dbReference type="ARBA" id="ARBA00022443"/>
    </source>
</evidence>
<evidence type="ECO:0000256" key="7">
    <source>
        <dbReference type="ARBA" id="ARBA00022833"/>
    </source>
</evidence>
<dbReference type="Pfam" id="PF00621">
    <property type="entry name" value="RhoGEF"/>
    <property type="match status" value="1"/>
</dbReference>
<evidence type="ECO:0000259" key="12">
    <source>
        <dbReference type="PROSITE" id="PS50002"/>
    </source>
</evidence>
<dbReference type="SMART" id="SM00233">
    <property type="entry name" value="PH"/>
    <property type="match status" value="1"/>
</dbReference>
<dbReference type="SUPFAM" id="SSF50044">
    <property type="entry name" value="SH3-domain"/>
    <property type="match status" value="2"/>
</dbReference>
<evidence type="ECO:0000256" key="10">
    <source>
        <dbReference type="PROSITE-ProRule" id="PRU00192"/>
    </source>
</evidence>
<dbReference type="PROSITE" id="PS50002">
    <property type="entry name" value="SH3"/>
    <property type="match status" value="2"/>
</dbReference>
<dbReference type="Gene3D" id="1.20.900.10">
    <property type="entry name" value="Dbl homology (DH) domain"/>
    <property type="match status" value="1"/>
</dbReference>
<dbReference type="EMBL" id="IACT01006778">
    <property type="protein sequence ID" value="LAC25902.1"/>
    <property type="molecule type" value="mRNA"/>
</dbReference>
<keyword evidence="7" id="KW-0862">Zinc</keyword>
<keyword evidence="4" id="KW-0344">Guanine-nucleotide releasing factor</keyword>
<dbReference type="GO" id="GO:0005085">
    <property type="term" value="F:guanyl-nucleotide exchange factor activity"/>
    <property type="evidence" value="ECO:0007669"/>
    <property type="project" value="UniProtKB-KW"/>
</dbReference>
<dbReference type="PROSITE" id="PS50178">
    <property type="entry name" value="ZF_FYVE"/>
    <property type="match status" value="1"/>
</dbReference>
<dbReference type="SUPFAM" id="SSF57903">
    <property type="entry name" value="FYVE/PHD zinc finger"/>
    <property type="match status" value="1"/>
</dbReference>
<dbReference type="GO" id="GO:0005737">
    <property type="term" value="C:cytoplasm"/>
    <property type="evidence" value="ECO:0007669"/>
    <property type="project" value="TreeGrafter"/>
</dbReference>
<evidence type="ECO:0000256" key="4">
    <source>
        <dbReference type="ARBA" id="ARBA00022658"/>
    </source>
</evidence>
<feature type="domain" description="PH" evidence="13">
    <location>
        <begin position="320"/>
        <end position="414"/>
    </location>
</feature>
<dbReference type="Gene3D" id="3.30.40.10">
    <property type="entry name" value="Zinc/RING finger domain, C3HC4 (zinc finger)"/>
    <property type="match status" value="1"/>
</dbReference>
<keyword evidence="3" id="KW-0963">Cytoplasm</keyword>
<feature type="domain" description="DH" evidence="14">
    <location>
        <begin position="100"/>
        <end position="291"/>
    </location>
</feature>
<dbReference type="PROSITE" id="PS00741">
    <property type="entry name" value="DH_1"/>
    <property type="match status" value="1"/>
</dbReference>
<dbReference type="Gene3D" id="2.30.30.40">
    <property type="entry name" value="SH3 Domains"/>
    <property type="match status" value="2"/>
</dbReference>
<evidence type="ECO:0000256" key="5">
    <source>
        <dbReference type="ARBA" id="ARBA00022723"/>
    </source>
</evidence>
<evidence type="ECO:0000256" key="1">
    <source>
        <dbReference type="ARBA" id="ARBA00004245"/>
    </source>
</evidence>
<feature type="region of interest" description="Disordered" evidence="11">
    <location>
        <begin position="692"/>
        <end position="723"/>
    </location>
</feature>
<dbReference type="InterPro" id="IPR051092">
    <property type="entry name" value="FYVE_RhoGEF_PH"/>
</dbReference>
<evidence type="ECO:0000259" key="15">
    <source>
        <dbReference type="PROSITE" id="PS50178"/>
    </source>
</evidence>
<dbReference type="AlphaFoldDB" id="A0A6A7G6Q8"/>
<feature type="domain" description="SH3" evidence="12">
    <location>
        <begin position="535"/>
        <end position="594"/>
    </location>
</feature>
<dbReference type="PROSITE" id="PS50010">
    <property type="entry name" value="DH_2"/>
    <property type="match status" value="1"/>
</dbReference>
<feature type="domain" description="SH3" evidence="12">
    <location>
        <begin position="621"/>
        <end position="682"/>
    </location>
</feature>
<feature type="region of interest" description="Disordered" evidence="11">
    <location>
        <begin position="1"/>
        <end position="96"/>
    </location>
</feature>
<feature type="compositionally biased region" description="Low complexity" evidence="11">
    <location>
        <begin position="704"/>
        <end position="721"/>
    </location>
</feature>
<evidence type="ECO:0000256" key="8">
    <source>
        <dbReference type="ARBA" id="ARBA00023212"/>
    </source>
</evidence>
<dbReference type="SUPFAM" id="SSF48065">
    <property type="entry name" value="DBL homology domain (DH-domain)"/>
    <property type="match status" value="1"/>
</dbReference>
<dbReference type="SMART" id="SM00325">
    <property type="entry name" value="RhoGEF"/>
    <property type="match status" value="1"/>
</dbReference>
<dbReference type="CDD" id="cd00174">
    <property type="entry name" value="SH3"/>
    <property type="match status" value="1"/>
</dbReference>
<evidence type="ECO:0000259" key="13">
    <source>
        <dbReference type="PROSITE" id="PS50003"/>
    </source>
</evidence>
<dbReference type="GO" id="GO:0016192">
    <property type="term" value="P:vesicle-mediated transport"/>
    <property type="evidence" value="ECO:0007669"/>
    <property type="project" value="UniProtKB-ARBA"/>
</dbReference>
<dbReference type="SMART" id="SM00326">
    <property type="entry name" value="SH3"/>
    <property type="match status" value="2"/>
</dbReference>
<protein>
    <submittedName>
        <fullName evidence="16">Pleckstrin domain-containing protein</fullName>
    </submittedName>
</protein>
<dbReference type="InterPro" id="IPR017455">
    <property type="entry name" value="Znf_FYVE-rel"/>
</dbReference>
<evidence type="ECO:0000256" key="6">
    <source>
        <dbReference type="ARBA" id="ARBA00022771"/>
    </source>
</evidence>
<feature type="region of interest" description="Disordered" evidence="11">
    <location>
        <begin position="502"/>
        <end position="531"/>
    </location>
</feature>
<dbReference type="CDD" id="cd00065">
    <property type="entry name" value="FYVE_like_SF"/>
    <property type="match status" value="1"/>
</dbReference>
<name>A0A6A7G6Q8_9CRUS</name>
<dbReference type="GO" id="GO:0005856">
    <property type="term" value="C:cytoskeleton"/>
    <property type="evidence" value="ECO:0007669"/>
    <property type="project" value="UniProtKB-SubCell"/>
</dbReference>
<dbReference type="PANTHER" id="PTHR12673">
    <property type="entry name" value="FACIOGENITAL DYSPLASIA PROTEIN"/>
    <property type="match status" value="1"/>
</dbReference>
<dbReference type="InterPro" id="IPR035899">
    <property type="entry name" value="DBL_dom_sf"/>
</dbReference>
<dbReference type="InterPro" id="IPR001849">
    <property type="entry name" value="PH_domain"/>
</dbReference>
<dbReference type="InterPro" id="IPR011011">
    <property type="entry name" value="Znf_FYVE_PHD"/>
</dbReference>
<dbReference type="InterPro" id="IPR036028">
    <property type="entry name" value="SH3-like_dom_sf"/>
</dbReference>
<sequence>MSQNASPPRLPFKGNKFSQQGVRSPRGPAVPPRPKPSTGPPIKPCKTSPEIRKPGPRPPARHKDGGPGGLSRIGSTPLGVGPTSPISPGATGTKKPKIQIRERVVNEILSTELTYIQSLRVLDKLYIQPLTALAAAGGSKTVLQKKHIEAIFSNIAFILPLNEKFYEDINQSISSWDNECTQIAPIFADFVPYFKMYTSYVNNHDNAVEVLQKQSETNEKFQKFSELNEENPEANSQKLASFLILPIQRIPRYRLLLEELKKNTDPNHPDFEGLGVAVDLVKKVANTINESVRAQANRAQIISIQDRFQGDVTFVEPSRRFIREGALTKICRASDRKYSFFLFSDLIVYASKGYKLKLHRRIPIGNLFNFLDLADSGKFKNQFQISSQNKSFVVYCDNPTEKLRWLKDLADVLQAHQKTVSQKDNDGGDPVLAPVWQKDGSSSRCSVCKANFSVFKRRHHCRRCGQLVCGECSKTRAILIANDDKKIQRVCDECIVHLKRKDRNPRQQQPGFGLPPNSQDGGSSSDDSDSGDEAPVIAMCRALYQYSAENERELTITTGDIIRVLHKDESGWWTGQIDSNRGIFPSTYTELLSSTFVDQSSSAVSPDPVENSIYSQVEPSEELDIVVVTVDYLKAGKGELTLRCGDRIIVQNRDPSGWWCGKHEASDEIGWFAPEFVGCGPSFAETNSVETNSISSETYSPEAPSTSITPPSIPTSSSSPSQTKCPDCSCLGFKPNTFRPNLCRECWHNESVHTG</sequence>
<dbReference type="InterPro" id="IPR001331">
    <property type="entry name" value="GDS_CDC24_CS"/>
</dbReference>
<dbReference type="PANTHER" id="PTHR12673:SF159">
    <property type="entry name" value="LD03170P"/>
    <property type="match status" value="1"/>
</dbReference>
<reference evidence="16" key="1">
    <citation type="submission" date="2017-11" db="EMBL/GenBank/DDBJ databases">
        <title>The sensing device of the deep-sea amphipod.</title>
        <authorList>
            <person name="Kobayashi H."/>
            <person name="Nagahama T."/>
            <person name="Arai W."/>
            <person name="Sasagawa Y."/>
            <person name="Umeda M."/>
            <person name="Hayashi T."/>
            <person name="Nikaido I."/>
            <person name="Watanabe H."/>
            <person name="Oguri K."/>
            <person name="Kitazato H."/>
            <person name="Fujioka K."/>
            <person name="Kido Y."/>
            <person name="Takami H."/>
        </authorList>
    </citation>
    <scope>NUCLEOTIDE SEQUENCE</scope>
    <source>
        <tissue evidence="16">Whole body</tissue>
    </source>
</reference>
<keyword evidence="6 9" id="KW-0863">Zinc-finger</keyword>
<dbReference type="PROSITE" id="PS50003">
    <property type="entry name" value="PH_DOMAIN"/>
    <property type="match status" value="1"/>
</dbReference>
<keyword evidence="8" id="KW-0206">Cytoskeleton</keyword>
<keyword evidence="5" id="KW-0479">Metal-binding</keyword>
<dbReference type="SMART" id="SM00064">
    <property type="entry name" value="FYVE"/>
    <property type="match status" value="1"/>
</dbReference>
<proteinExistence type="evidence at transcript level"/>
<dbReference type="InterPro" id="IPR013083">
    <property type="entry name" value="Znf_RING/FYVE/PHD"/>
</dbReference>
<dbReference type="Gene3D" id="2.30.29.30">
    <property type="entry name" value="Pleckstrin-homology domain (PH domain)/Phosphotyrosine-binding domain (PTB)"/>
    <property type="match status" value="1"/>
</dbReference>
<organism evidence="16">
    <name type="scientific">Hirondellea gigas</name>
    <dbReference type="NCBI Taxonomy" id="1518452"/>
    <lineage>
        <taxon>Eukaryota</taxon>
        <taxon>Metazoa</taxon>
        <taxon>Ecdysozoa</taxon>
        <taxon>Arthropoda</taxon>
        <taxon>Crustacea</taxon>
        <taxon>Multicrustacea</taxon>
        <taxon>Malacostraca</taxon>
        <taxon>Eumalacostraca</taxon>
        <taxon>Peracarida</taxon>
        <taxon>Amphipoda</taxon>
        <taxon>Amphilochidea</taxon>
        <taxon>Lysianassida</taxon>
        <taxon>Lysianassidira</taxon>
        <taxon>Lysianassoidea</taxon>
        <taxon>Lysianassidae</taxon>
        <taxon>Hirondellea</taxon>
    </lineage>
</organism>
<dbReference type="InterPro" id="IPR000306">
    <property type="entry name" value="Znf_FYVE"/>
</dbReference>
<evidence type="ECO:0000256" key="3">
    <source>
        <dbReference type="ARBA" id="ARBA00022490"/>
    </source>
</evidence>
<accession>A0A6A7G6Q8</accession>
<dbReference type="SUPFAM" id="SSF50729">
    <property type="entry name" value="PH domain-like"/>
    <property type="match status" value="1"/>
</dbReference>
<comment type="subcellular location">
    <subcellularLocation>
        <location evidence="1">Cytoplasm</location>
        <location evidence="1">Cytoskeleton</location>
    </subcellularLocation>
</comment>
<evidence type="ECO:0000256" key="11">
    <source>
        <dbReference type="SAM" id="MobiDB-lite"/>
    </source>
</evidence>
<dbReference type="Pfam" id="PF01363">
    <property type="entry name" value="FYVE"/>
    <property type="match status" value="1"/>
</dbReference>
<feature type="domain" description="FYVE-type" evidence="15">
    <location>
        <begin position="439"/>
        <end position="499"/>
    </location>
</feature>
<dbReference type="InterPro" id="IPR011993">
    <property type="entry name" value="PH-like_dom_sf"/>
</dbReference>
<feature type="compositionally biased region" description="Pro residues" evidence="11">
    <location>
        <begin position="28"/>
        <end position="43"/>
    </location>
</feature>